<gene>
    <name evidence="11" type="primary">cysZ</name>
    <name evidence="12" type="ORF">LP43_1314</name>
</gene>
<keyword evidence="2 11" id="KW-0813">Transport</keyword>
<keyword evidence="8 11" id="KW-0764">Sulfate transport</keyword>
<dbReference type="GO" id="GO:0005886">
    <property type="term" value="C:plasma membrane"/>
    <property type="evidence" value="ECO:0007669"/>
    <property type="project" value="UniProtKB-SubCell"/>
</dbReference>
<comment type="function">
    <text evidence="11">High affinity, high specificity proton-dependent sulfate transporter, which mediates sulfate uptake. Provides the sulfur source for the cysteine synthesis pathway.</text>
</comment>
<evidence type="ECO:0000313" key="12">
    <source>
        <dbReference type="EMBL" id="KGM06822.1"/>
    </source>
</evidence>
<feature type="transmembrane region" description="Helical" evidence="11">
    <location>
        <begin position="72"/>
        <end position="97"/>
    </location>
</feature>
<dbReference type="InterPro" id="IPR050480">
    <property type="entry name" value="CysZ-like"/>
</dbReference>
<keyword evidence="6 11" id="KW-0812">Transmembrane</keyword>
<evidence type="ECO:0000256" key="9">
    <source>
        <dbReference type="ARBA" id="ARBA00023136"/>
    </source>
</evidence>
<comment type="caution">
    <text evidence="12">The sequence shown here is derived from an EMBL/GenBank/DDBJ whole genome shotgun (WGS) entry which is preliminary data.</text>
</comment>
<evidence type="ECO:0000256" key="5">
    <source>
        <dbReference type="ARBA" id="ARBA00022605"/>
    </source>
</evidence>
<dbReference type="GO" id="GO:0019344">
    <property type="term" value="P:cysteine biosynthetic process"/>
    <property type="evidence" value="ECO:0007669"/>
    <property type="project" value="UniProtKB-UniRule"/>
</dbReference>
<dbReference type="Pfam" id="PF07264">
    <property type="entry name" value="EI24"/>
    <property type="match status" value="1"/>
</dbReference>
<keyword evidence="4 11" id="KW-0997">Cell inner membrane</keyword>
<evidence type="ECO:0000256" key="11">
    <source>
        <dbReference type="HAMAP-Rule" id="MF_00468"/>
    </source>
</evidence>
<accession>A0A0A0BGM8</accession>
<evidence type="ECO:0000256" key="3">
    <source>
        <dbReference type="ARBA" id="ARBA00022475"/>
    </source>
</evidence>
<feature type="transmembrane region" description="Helical" evidence="11">
    <location>
        <begin position="26"/>
        <end position="52"/>
    </location>
</feature>
<evidence type="ECO:0000256" key="4">
    <source>
        <dbReference type="ARBA" id="ARBA00022519"/>
    </source>
</evidence>
<proteinExistence type="inferred from homology"/>
<dbReference type="Proteomes" id="UP000029999">
    <property type="component" value="Unassembled WGS sequence"/>
</dbReference>
<keyword evidence="3 11" id="KW-1003">Cell membrane</keyword>
<reference evidence="12 13" key="1">
    <citation type="submission" date="2014-09" db="EMBL/GenBank/DDBJ databases">
        <authorList>
            <person name="Grob C."/>
            <person name="Taubert M."/>
            <person name="Howat A.M."/>
            <person name="Burns O.J."/>
            <person name="Dixon J.L."/>
            <person name="Chen Y."/>
            <person name="Murrell J.C."/>
        </authorList>
    </citation>
    <scope>NUCLEOTIDE SEQUENCE [LARGE SCALE GENOMIC DNA]</scope>
    <source>
        <strain evidence="12">L4</strain>
    </source>
</reference>
<evidence type="ECO:0000256" key="2">
    <source>
        <dbReference type="ARBA" id="ARBA00022448"/>
    </source>
</evidence>
<dbReference type="NCBIfam" id="NF003433">
    <property type="entry name" value="PRK04949.1"/>
    <property type="match status" value="1"/>
</dbReference>
<dbReference type="GO" id="GO:0009675">
    <property type="term" value="F:high-affinity sulfate:proton symporter activity"/>
    <property type="evidence" value="ECO:0007669"/>
    <property type="project" value="TreeGrafter"/>
</dbReference>
<feature type="transmembrane region" description="Helical" evidence="11">
    <location>
        <begin position="140"/>
        <end position="159"/>
    </location>
</feature>
<evidence type="ECO:0000256" key="6">
    <source>
        <dbReference type="ARBA" id="ARBA00022692"/>
    </source>
</evidence>
<dbReference type="RefSeq" id="WP_036313424.1">
    <property type="nucleotide sequence ID" value="NZ_JRQD01000003.1"/>
</dbReference>
<dbReference type="EMBL" id="JRQD01000003">
    <property type="protein sequence ID" value="KGM06822.1"/>
    <property type="molecule type" value="Genomic_DNA"/>
</dbReference>
<dbReference type="STRING" id="392484.LP43_1314"/>
<keyword evidence="5 11" id="KW-0028">Amino-acid biosynthesis</keyword>
<evidence type="ECO:0000256" key="7">
    <source>
        <dbReference type="ARBA" id="ARBA00022989"/>
    </source>
</evidence>
<keyword evidence="10 11" id="KW-0198">Cysteine biosynthesis</keyword>
<protein>
    <recommendedName>
        <fullName evidence="11">Sulfate transporter CysZ</fullName>
    </recommendedName>
</protein>
<evidence type="ECO:0000313" key="13">
    <source>
        <dbReference type="Proteomes" id="UP000029999"/>
    </source>
</evidence>
<dbReference type="GO" id="GO:0000103">
    <property type="term" value="P:sulfate assimilation"/>
    <property type="evidence" value="ECO:0007669"/>
    <property type="project" value="InterPro"/>
</dbReference>
<keyword evidence="9 11" id="KW-0472">Membrane</keyword>
<evidence type="ECO:0000256" key="1">
    <source>
        <dbReference type="ARBA" id="ARBA00004141"/>
    </source>
</evidence>
<comment type="similarity">
    <text evidence="11">Belongs to the CysZ family.</text>
</comment>
<dbReference type="AlphaFoldDB" id="A0A0A0BGM8"/>
<evidence type="ECO:0000256" key="10">
    <source>
        <dbReference type="ARBA" id="ARBA00023192"/>
    </source>
</evidence>
<organism evidence="12 13">
    <name type="scientific">Methylophaga thiooxydans</name>
    <dbReference type="NCBI Taxonomy" id="392484"/>
    <lineage>
        <taxon>Bacteria</taxon>
        <taxon>Pseudomonadati</taxon>
        <taxon>Pseudomonadota</taxon>
        <taxon>Gammaproteobacteria</taxon>
        <taxon>Thiotrichales</taxon>
        <taxon>Piscirickettsiaceae</taxon>
        <taxon>Methylophaga</taxon>
    </lineage>
</organism>
<feature type="transmembrane region" description="Helical" evidence="11">
    <location>
        <begin position="203"/>
        <end position="230"/>
    </location>
</feature>
<dbReference type="InterPro" id="IPR059112">
    <property type="entry name" value="CysZ/EI24"/>
</dbReference>
<name>A0A0A0BGM8_9GAMM</name>
<dbReference type="HAMAP" id="MF_00468">
    <property type="entry name" value="CysZ"/>
    <property type="match status" value="1"/>
</dbReference>
<dbReference type="PANTHER" id="PTHR37468:SF1">
    <property type="entry name" value="SULFATE TRANSPORTER CYSZ"/>
    <property type="match status" value="1"/>
</dbReference>
<comment type="subcellular location">
    <subcellularLocation>
        <location evidence="11">Cell inner membrane</location>
        <topology evidence="11">Multi-pass membrane protein</topology>
    </subcellularLocation>
    <subcellularLocation>
        <location evidence="1">Membrane</location>
        <topology evidence="1">Multi-pass membrane protein</topology>
    </subcellularLocation>
</comment>
<evidence type="ECO:0000256" key="8">
    <source>
        <dbReference type="ARBA" id="ARBA00023032"/>
    </source>
</evidence>
<sequence>MQNMVKGARYLVQGFSLINQPGIRRFAYLPMLINTLLFSVALWFGLSNFGGWLDALMPTWLPAWLESILTWLIWPLFILLLAIIVFFSFSVIANILAAPFNGILAEMVEKKMTGGSPPDMPWAQLLKDTPKMIFNELRKVAYLLMWVLPLLILSLIPGLNLFAPLLWLLFSSWTLALDYHDYPMGNHQLAFRQQRELLRQNRGLALGFGGATMLATMIPILNFLVIPAAVAGATKLYLENIQQG</sequence>
<keyword evidence="7 11" id="KW-1133">Transmembrane helix</keyword>
<dbReference type="PANTHER" id="PTHR37468">
    <property type="entry name" value="SULFATE TRANSPORTER CYSZ"/>
    <property type="match status" value="1"/>
</dbReference>
<dbReference type="InterPro" id="IPR022985">
    <property type="entry name" value="Sulfate_CysZ"/>
</dbReference>